<dbReference type="GO" id="GO:0003924">
    <property type="term" value="F:GTPase activity"/>
    <property type="evidence" value="ECO:0007669"/>
    <property type="project" value="TreeGrafter"/>
</dbReference>
<sequence>MCCEAMARPEKTSPVIDELLTYWNLVDTDRVLDDLEEVLLVLDSGPKISFRIVETLREQIRNGKLKSDTEIKEALKSCILELLTSKGVNSKLQLGFRLIPLSHEFHINASVGCGMTGA</sequence>
<dbReference type="PANTHER" id="PTHR43134">
    <property type="entry name" value="SIGNAL RECOGNITION PARTICLE RECEPTOR SUBUNIT ALPHA"/>
    <property type="match status" value="1"/>
</dbReference>
<evidence type="ECO:0000313" key="2">
    <source>
        <dbReference type="EMBL" id="KAG8069255.1"/>
    </source>
</evidence>
<dbReference type="GO" id="GO:0006614">
    <property type="term" value="P:SRP-dependent cotranslational protein targeting to membrane"/>
    <property type="evidence" value="ECO:0007669"/>
    <property type="project" value="InterPro"/>
</dbReference>
<dbReference type="GO" id="GO:0016020">
    <property type="term" value="C:membrane"/>
    <property type="evidence" value="ECO:0007669"/>
    <property type="project" value="TreeGrafter"/>
</dbReference>
<dbReference type="GO" id="GO:0005525">
    <property type="term" value="F:GTP binding"/>
    <property type="evidence" value="ECO:0007669"/>
    <property type="project" value="InterPro"/>
</dbReference>
<evidence type="ECO:0000313" key="3">
    <source>
        <dbReference type="Proteomes" id="UP000729402"/>
    </source>
</evidence>
<feature type="domain" description="Signal recognition particle SRP54 helical bundle" evidence="1">
    <location>
        <begin position="6"/>
        <end position="83"/>
    </location>
</feature>
<dbReference type="GO" id="GO:0005047">
    <property type="term" value="F:signal recognition particle binding"/>
    <property type="evidence" value="ECO:0007669"/>
    <property type="project" value="TreeGrafter"/>
</dbReference>
<reference evidence="2" key="1">
    <citation type="journal article" date="2021" name="bioRxiv">
        <title>Whole Genome Assembly and Annotation of Northern Wild Rice, Zizania palustris L., Supports a Whole Genome Duplication in the Zizania Genus.</title>
        <authorList>
            <person name="Haas M."/>
            <person name="Kono T."/>
            <person name="Macchietto M."/>
            <person name="Millas R."/>
            <person name="McGilp L."/>
            <person name="Shao M."/>
            <person name="Duquette J."/>
            <person name="Hirsch C.N."/>
            <person name="Kimball J."/>
        </authorList>
    </citation>
    <scope>NUCLEOTIDE SEQUENCE</scope>
    <source>
        <tissue evidence="2">Fresh leaf tissue</tissue>
    </source>
</reference>
<proteinExistence type="predicted"/>
<dbReference type="InterPro" id="IPR013822">
    <property type="entry name" value="Signal_recog_particl_SRP54_hlx"/>
</dbReference>
<name>A0A8J5VIL5_ZIZPA</name>
<evidence type="ECO:0000259" key="1">
    <source>
        <dbReference type="SMART" id="SM00963"/>
    </source>
</evidence>
<dbReference type="Proteomes" id="UP000729402">
    <property type="component" value="Unassembled WGS sequence"/>
</dbReference>
<dbReference type="OrthoDB" id="1727884at2759"/>
<dbReference type="EMBL" id="JAAALK010000284">
    <property type="protein sequence ID" value="KAG8069255.1"/>
    <property type="molecule type" value="Genomic_DNA"/>
</dbReference>
<dbReference type="AlphaFoldDB" id="A0A8J5VIL5"/>
<reference evidence="2" key="2">
    <citation type="submission" date="2021-02" db="EMBL/GenBank/DDBJ databases">
        <authorList>
            <person name="Kimball J.A."/>
            <person name="Haas M.W."/>
            <person name="Macchietto M."/>
            <person name="Kono T."/>
            <person name="Duquette J."/>
            <person name="Shao M."/>
        </authorList>
    </citation>
    <scope>NUCLEOTIDE SEQUENCE</scope>
    <source>
        <tissue evidence="2">Fresh leaf tissue</tissue>
    </source>
</reference>
<dbReference type="PANTHER" id="PTHR43134:SF7">
    <property type="entry name" value="CELL DIVISION PROTEIN FTSY HOMOLOG, CHLOROPLASTIC"/>
    <property type="match status" value="1"/>
</dbReference>
<comment type="caution">
    <text evidence="2">The sequence shown here is derived from an EMBL/GenBank/DDBJ whole genome shotgun (WGS) entry which is preliminary data.</text>
</comment>
<dbReference type="SMART" id="SM00963">
    <property type="entry name" value="SRP54_N"/>
    <property type="match status" value="1"/>
</dbReference>
<accession>A0A8J5VIL5</accession>
<gene>
    <name evidence="2" type="ORF">GUJ93_ZPchr0005g15476</name>
</gene>
<protein>
    <recommendedName>
        <fullName evidence="1">Signal recognition particle SRP54 helical bundle domain-containing protein</fullName>
    </recommendedName>
</protein>
<keyword evidence="3" id="KW-1185">Reference proteome</keyword>
<dbReference type="Pfam" id="PF02881">
    <property type="entry name" value="SRP54_N"/>
    <property type="match status" value="1"/>
</dbReference>
<organism evidence="2 3">
    <name type="scientific">Zizania palustris</name>
    <name type="common">Northern wild rice</name>
    <dbReference type="NCBI Taxonomy" id="103762"/>
    <lineage>
        <taxon>Eukaryota</taxon>
        <taxon>Viridiplantae</taxon>
        <taxon>Streptophyta</taxon>
        <taxon>Embryophyta</taxon>
        <taxon>Tracheophyta</taxon>
        <taxon>Spermatophyta</taxon>
        <taxon>Magnoliopsida</taxon>
        <taxon>Liliopsida</taxon>
        <taxon>Poales</taxon>
        <taxon>Poaceae</taxon>
        <taxon>BOP clade</taxon>
        <taxon>Oryzoideae</taxon>
        <taxon>Oryzeae</taxon>
        <taxon>Zizaniinae</taxon>
        <taxon>Zizania</taxon>
    </lineage>
</organism>